<name>A0A8X7SDX2_BRACI</name>
<dbReference type="EMBL" id="JAAMPC010000007">
    <property type="protein sequence ID" value="KAG2305498.1"/>
    <property type="molecule type" value="Genomic_DNA"/>
</dbReference>
<evidence type="ECO:0000256" key="1">
    <source>
        <dbReference type="SAM" id="MobiDB-lite"/>
    </source>
</evidence>
<keyword evidence="3" id="KW-1185">Reference proteome</keyword>
<comment type="caution">
    <text evidence="2">The sequence shown here is derived from an EMBL/GenBank/DDBJ whole genome shotgun (WGS) entry which is preliminary data.</text>
</comment>
<dbReference type="AlphaFoldDB" id="A0A8X7SDX2"/>
<gene>
    <name evidence="2" type="ORF">Bca52824_034149</name>
</gene>
<feature type="compositionally biased region" description="Basic residues" evidence="1">
    <location>
        <begin position="146"/>
        <end position="159"/>
    </location>
</feature>
<feature type="region of interest" description="Disordered" evidence="1">
    <location>
        <begin position="112"/>
        <end position="186"/>
    </location>
</feature>
<accession>A0A8X7SDX2</accession>
<evidence type="ECO:0000313" key="3">
    <source>
        <dbReference type="Proteomes" id="UP000886595"/>
    </source>
</evidence>
<sequence length="186" mass="20065">MPTTPGSGPGVTSLERTPALQRLSGTGNKQRDGLRVSPLQGLSQDRIPALQRLGISAIEGETPPLTGDSQIRIPISQRMGRPNHEETVSPVAPISQERIPATQRLGEVLLPQEFRPSQQEDITDRVPAMLRIGPAEQEVTSPTQKASRKPGRPPGKKKVQGSPKLLAGANSRKRKLSDSEQLSPDI</sequence>
<feature type="region of interest" description="Disordered" evidence="1">
    <location>
        <begin position="75"/>
        <end position="98"/>
    </location>
</feature>
<protein>
    <submittedName>
        <fullName evidence="2">Uncharacterized protein</fullName>
    </submittedName>
</protein>
<feature type="region of interest" description="Disordered" evidence="1">
    <location>
        <begin position="1"/>
        <end position="42"/>
    </location>
</feature>
<evidence type="ECO:0000313" key="2">
    <source>
        <dbReference type="EMBL" id="KAG2305498.1"/>
    </source>
</evidence>
<organism evidence="2 3">
    <name type="scientific">Brassica carinata</name>
    <name type="common">Ethiopian mustard</name>
    <name type="synonym">Abyssinian cabbage</name>
    <dbReference type="NCBI Taxonomy" id="52824"/>
    <lineage>
        <taxon>Eukaryota</taxon>
        <taxon>Viridiplantae</taxon>
        <taxon>Streptophyta</taxon>
        <taxon>Embryophyta</taxon>
        <taxon>Tracheophyta</taxon>
        <taxon>Spermatophyta</taxon>
        <taxon>Magnoliopsida</taxon>
        <taxon>eudicotyledons</taxon>
        <taxon>Gunneridae</taxon>
        <taxon>Pentapetalae</taxon>
        <taxon>rosids</taxon>
        <taxon>malvids</taxon>
        <taxon>Brassicales</taxon>
        <taxon>Brassicaceae</taxon>
        <taxon>Brassiceae</taxon>
        <taxon>Brassica</taxon>
    </lineage>
</organism>
<dbReference type="Proteomes" id="UP000886595">
    <property type="component" value="Unassembled WGS sequence"/>
</dbReference>
<reference evidence="2 3" key="1">
    <citation type="submission" date="2020-02" db="EMBL/GenBank/DDBJ databases">
        <authorList>
            <person name="Ma Q."/>
            <person name="Huang Y."/>
            <person name="Song X."/>
            <person name="Pei D."/>
        </authorList>
    </citation>
    <scope>NUCLEOTIDE SEQUENCE [LARGE SCALE GENOMIC DNA]</scope>
    <source>
        <strain evidence="2">Sxm20200214</strain>
        <tissue evidence="2">Leaf</tissue>
    </source>
</reference>
<proteinExistence type="predicted"/>